<proteinExistence type="predicted"/>
<gene>
    <name evidence="2" type="ORF">MKZ38_004190</name>
</gene>
<dbReference type="PANTHER" id="PTHR12905">
    <property type="entry name" value="METALLOPHOSPHOESTERASE"/>
    <property type="match status" value="1"/>
</dbReference>
<keyword evidence="1" id="KW-0812">Transmembrane</keyword>
<sequence>MLLYLVDKLRVFKHRQQNTLLPNTPSVMAIKNISTPFMVAPMPKSFPERVGTDLYNKYRQFSEPDTKLAIQTGTSSSTSTKKQSQDGSPVILVFVIAGNHDLILDPNFVANHPDSGLDRQGQRLSDLDWGDVHYLNHESVDLEIPQKKRSIRVFGSPWTVYCGNWAFQYGGGEKKESFTWTGAVPTGTDVLLVHGPPKSHLDDGGRGCEKLLAEIWRSKPSVMVFGHIHSGHGEEWLWYSRAQGWFENIVVERRRPWASLIGLALCVLLLMIFGALGLPRTASGSGHKKGTHLINAAMAGGRGNPKQKEATVAII</sequence>
<keyword evidence="1" id="KW-1133">Transmembrane helix</keyword>
<dbReference type="InterPro" id="IPR029052">
    <property type="entry name" value="Metallo-depent_PP-like"/>
</dbReference>
<evidence type="ECO:0000313" key="2">
    <source>
        <dbReference type="EMBL" id="KAJ2898078.1"/>
    </source>
</evidence>
<dbReference type="Proteomes" id="UP001201980">
    <property type="component" value="Unassembled WGS sequence"/>
</dbReference>
<name>A0AAD5RMM7_9PEZI</name>
<keyword evidence="1" id="KW-0472">Membrane</keyword>
<dbReference type="PANTHER" id="PTHR12905:SF18">
    <property type="entry name" value="ESTER HYDROLASE, PUTATIVE (AFU_ORTHOLOGUE AFUA_4G03130)-RELATED"/>
    <property type="match status" value="1"/>
</dbReference>
<comment type="caution">
    <text evidence="2">The sequence shown here is derived from an EMBL/GenBank/DDBJ whole genome shotgun (WGS) entry which is preliminary data.</text>
</comment>
<dbReference type="EMBL" id="JAKWBI020000245">
    <property type="protein sequence ID" value="KAJ2898078.1"/>
    <property type="molecule type" value="Genomic_DNA"/>
</dbReference>
<accession>A0AAD5RMM7</accession>
<feature type="transmembrane region" description="Helical" evidence="1">
    <location>
        <begin position="257"/>
        <end position="278"/>
    </location>
</feature>
<evidence type="ECO:0000256" key="1">
    <source>
        <dbReference type="SAM" id="Phobius"/>
    </source>
</evidence>
<dbReference type="InterPro" id="IPR051693">
    <property type="entry name" value="UPF0046_metallophosphoest"/>
</dbReference>
<keyword evidence="3" id="KW-1185">Reference proteome</keyword>
<organism evidence="2 3">
    <name type="scientific">Zalerion maritima</name>
    <dbReference type="NCBI Taxonomy" id="339359"/>
    <lineage>
        <taxon>Eukaryota</taxon>
        <taxon>Fungi</taxon>
        <taxon>Dikarya</taxon>
        <taxon>Ascomycota</taxon>
        <taxon>Pezizomycotina</taxon>
        <taxon>Sordariomycetes</taxon>
        <taxon>Lulworthiomycetidae</taxon>
        <taxon>Lulworthiales</taxon>
        <taxon>Lulworthiaceae</taxon>
        <taxon>Zalerion</taxon>
    </lineage>
</organism>
<protein>
    <recommendedName>
        <fullName evidence="4">Calcineurin-like phosphoesterase domain-containing protein</fullName>
    </recommendedName>
</protein>
<evidence type="ECO:0008006" key="4">
    <source>
        <dbReference type="Google" id="ProtNLM"/>
    </source>
</evidence>
<evidence type="ECO:0000313" key="3">
    <source>
        <dbReference type="Proteomes" id="UP001201980"/>
    </source>
</evidence>
<dbReference type="SUPFAM" id="SSF56300">
    <property type="entry name" value="Metallo-dependent phosphatases"/>
    <property type="match status" value="1"/>
</dbReference>
<dbReference type="Gene3D" id="3.60.21.10">
    <property type="match status" value="1"/>
</dbReference>
<reference evidence="2" key="1">
    <citation type="submission" date="2022-07" db="EMBL/GenBank/DDBJ databases">
        <title>Draft genome sequence of Zalerion maritima ATCC 34329, a (micro)plastics degrading marine fungus.</title>
        <authorList>
            <person name="Paco A."/>
            <person name="Goncalves M.F.M."/>
            <person name="Rocha-Santos T.A.P."/>
            <person name="Alves A."/>
        </authorList>
    </citation>
    <scope>NUCLEOTIDE SEQUENCE</scope>
    <source>
        <strain evidence="2">ATCC 34329</strain>
    </source>
</reference>
<dbReference type="AlphaFoldDB" id="A0AAD5RMM7"/>